<dbReference type="Proteomes" id="UP000001514">
    <property type="component" value="Unassembled WGS sequence"/>
</dbReference>
<accession>D8S8F8</accession>
<sequence length="185" mass="20635">MVSQAFGHSLAPDAILPTYGTNFSRGINFGNAGCTASFPASFVVPPQGRNPFALEIRIGEYRRVQKLVQRFLSCFILGGNDFNKYNLFYYSNQTAIEQILVPNILRVIKEGIQKLIKYGAMNFLIWGLPAQGCASINLAQATSLPFTSAGDYDQLGCSKLYNNPSIYYNQKLMDLVDEFRANYTD</sequence>
<keyword evidence="3" id="KW-1185">Reference proteome</keyword>
<dbReference type="PANTHER" id="PTHR22835:SF659">
    <property type="entry name" value="GDSL LIPASE_ACYLHYDROLASE, PUTATIVE (AFU_ORTHOLOGUE AFUA_2G00510)-RELATED"/>
    <property type="match status" value="1"/>
</dbReference>
<dbReference type="PANTHER" id="PTHR22835">
    <property type="entry name" value="ZINC FINGER FYVE DOMAIN CONTAINING PROTEIN"/>
    <property type="match status" value="1"/>
</dbReference>
<dbReference type="InterPro" id="IPR036514">
    <property type="entry name" value="SGNH_hydro_sf"/>
</dbReference>
<dbReference type="Pfam" id="PF00657">
    <property type="entry name" value="Lipase_GDSL"/>
    <property type="match status" value="1"/>
</dbReference>
<comment type="similarity">
    <text evidence="1">Belongs to the 'GDSL' lipolytic enzyme family.</text>
</comment>
<dbReference type="InParanoid" id="D8S8F8"/>
<dbReference type="GO" id="GO:0016788">
    <property type="term" value="F:hydrolase activity, acting on ester bonds"/>
    <property type="evidence" value="ECO:0007669"/>
    <property type="project" value="InterPro"/>
</dbReference>
<name>D8S8F8_SELML</name>
<dbReference type="InterPro" id="IPR001087">
    <property type="entry name" value="GDSL"/>
</dbReference>
<evidence type="ECO:0008006" key="4">
    <source>
        <dbReference type="Google" id="ProtNLM"/>
    </source>
</evidence>
<evidence type="ECO:0000313" key="2">
    <source>
        <dbReference type="EMBL" id="EFJ19404.1"/>
    </source>
</evidence>
<dbReference type="HOGENOM" id="CLU_1498776_0_0_1"/>
<dbReference type="EMBL" id="GL377606">
    <property type="protein sequence ID" value="EFJ19404.1"/>
    <property type="molecule type" value="Genomic_DNA"/>
</dbReference>
<dbReference type="Gene3D" id="3.40.50.1110">
    <property type="entry name" value="SGNH hydrolase"/>
    <property type="match status" value="1"/>
</dbReference>
<dbReference type="KEGG" id="smo:SELMODRAFT_419289"/>
<dbReference type="AlphaFoldDB" id="D8S8F8"/>
<dbReference type="Gramene" id="EFJ19404">
    <property type="protein sequence ID" value="EFJ19404"/>
    <property type="gene ID" value="SELMODRAFT_419289"/>
</dbReference>
<organism evidence="3">
    <name type="scientific">Selaginella moellendorffii</name>
    <name type="common">Spikemoss</name>
    <dbReference type="NCBI Taxonomy" id="88036"/>
    <lineage>
        <taxon>Eukaryota</taxon>
        <taxon>Viridiplantae</taxon>
        <taxon>Streptophyta</taxon>
        <taxon>Embryophyta</taxon>
        <taxon>Tracheophyta</taxon>
        <taxon>Lycopodiopsida</taxon>
        <taxon>Selaginellales</taxon>
        <taxon>Selaginellaceae</taxon>
        <taxon>Selaginella</taxon>
    </lineage>
</organism>
<gene>
    <name evidence="2" type="ORF">SELMODRAFT_419289</name>
</gene>
<evidence type="ECO:0000256" key="1">
    <source>
        <dbReference type="ARBA" id="ARBA00008668"/>
    </source>
</evidence>
<proteinExistence type="inferred from homology"/>
<protein>
    <recommendedName>
        <fullName evidence="4">Sialate O-acetylesterase domain-containing protein</fullName>
    </recommendedName>
</protein>
<reference evidence="2 3" key="1">
    <citation type="journal article" date="2011" name="Science">
        <title>The Selaginella genome identifies genetic changes associated with the evolution of vascular plants.</title>
        <authorList>
            <person name="Banks J.A."/>
            <person name="Nishiyama T."/>
            <person name="Hasebe M."/>
            <person name="Bowman J.L."/>
            <person name="Gribskov M."/>
            <person name="dePamphilis C."/>
            <person name="Albert V.A."/>
            <person name="Aono N."/>
            <person name="Aoyama T."/>
            <person name="Ambrose B.A."/>
            <person name="Ashton N.W."/>
            <person name="Axtell M.J."/>
            <person name="Barker E."/>
            <person name="Barker M.S."/>
            <person name="Bennetzen J.L."/>
            <person name="Bonawitz N.D."/>
            <person name="Chapple C."/>
            <person name="Cheng C."/>
            <person name="Correa L.G."/>
            <person name="Dacre M."/>
            <person name="DeBarry J."/>
            <person name="Dreyer I."/>
            <person name="Elias M."/>
            <person name="Engstrom E.M."/>
            <person name="Estelle M."/>
            <person name="Feng L."/>
            <person name="Finet C."/>
            <person name="Floyd S.K."/>
            <person name="Frommer W.B."/>
            <person name="Fujita T."/>
            <person name="Gramzow L."/>
            <person name="Gutensohn M."/>
            <person name="Harholt J."/>
            <person name="Hattori M."/>
            <person name="Heyl A."/>
            <person name="Hirai T."/>
            <person name="Hiwatashi Y."/>
            <person name="Ishikawa M."/>
            <person name="Iwata M."/>
            <person name="Karol K.G."/>
            <person name="Koehler B."/>
            <person name="Kolukisaoglu U."/>
            <person name="Kubo M."/>
            <person name="Kurata T."/>
            <person name="Lalonde S."/>
            <person name="Li K."/>
            <person name="Li Y."/>
            <person name="Litt A."/>
            <person name="Lyons E."/>
            <person name="Manning G."/>
            <person name="Maruyama T."/>
            <person name="Michael T.P."/>
            <person name="Mikami K."/>
            <person name="Miyazaki S."/>
            <person name="Morinaga S."/>
            <person name="Murata T."/>
            <person name="Mueller-Roeber B."/>
            <person name="Nelson D.R."/>
            <person name="Obara M."/>
            <person name="Oguri Y."/>
            <person name="Olmstead R.G."/>
            <person name="Onodera N."/>
            <person name="Petersen B.L."/>
            <person name="Pils B."/>
            <person name="Prigge M."/>
            <person name="Rensing S.A."/>
            <person name="Riano-Pachon D.M."/>
            <person name="Roberts A.W."/>
            <person name="Sato Y."/>
            <person name="Scheller H.V."/>
            <person name="Schulz B."/>
            <person name="Schulz C."/>
            <person name="Shakirov E.V."/>
            <person name="Shibagaki N."/>
            <person name="Shinohara N."/>
            <person name="Shippen D.E."/>
            <person name="Soerensen I."/>
            <person name="Sotooka R."/>
            <person name="Sugimoto N."/>
            <person name="Sugita M."/>
            <person name="Sumikawa N."/>
            <person name="Tanurdzic M."/>
            <person name="Theissen G."/>
            <person name="Ulvskov P."/>
            <person name="Wakazuki S."/>
            <person name="Weng J.K."/>
            <person name="Willats W.W."/>
            <person name="Wipf D."/>
            <person name="Wolf P.G."/>
            <person name="Yang L."/>
            <person name="Zimmer A.D."/>
            <person name="Zhu Q."/>
            <person name="Mitros T."/>
            <person name="Hellsten U."/>
            <person name="Loque D."/>
            <person name="Otillar R."/>
            <person name="Salamov A."/>
            <person name="Schmutz J."/>
            <person name="Shapiro H."/>
            <person name="Lindquist E."/>
            <person name="Lucas S."/>
            <person name="Rokhsar D."/>
            <person name="Grigoriev I.V."/>
        </authorList>
    </citation>
    <scope>NUCLEOTIDE SEQUENCE [LARGE SCALE GENOMIC DNA]</scope>
</reference>
<evidence type="ECO:0000313" key="3">
    <source>
        <dbReference type="Proteomes" id="UP000001514"/>
    </source>
</evidence>